<evidence type="ECO:0000313" key="9">
    <source>
        <dbReference type="Proteomes" id="UP000242188"/>
    </source>
</evidence>
<evidence type="ECO:0000256" key="4">
    <source>
        <dbReference type="ARBA" id="ARBA00022989"/>
    </source>
</evidence>
<dbReference type="InterPro" id="IPR000326">
    <property type="entry name" value="PAP2/HPO"/>
</dbReference>
<feature type="transmembrane region" description="Helical" evidence="6">
    <location>
        <begin position="253"/>
        <end position="272"/>
    </location>
</feature>
<dbReference type="EMBL" id="NEDP02002502">
    <property type="protein sequence ID" value="OWF50673.1"/>
    <property type="molecule type" value="Genomic_DNA"/>
</dbReference>
<keyword evidence="8" id="KW-0378">Hydrolase</keyword>
<evidence type="ECO:0000256" key="3">
    <source>
        <dbReference type="ARBA" id="ARBA00022692"/>
    </source>
</evidence>
<comment type="caution">
    <text evidence="8">The sequence shown here is derived from an EMBL/GenBank/DDBJ whole genome shotgun (WGS) entry which is preliminary data.</text>
</comment>
<comment type="similarity">
    <text evidence="2">Belongs to the PA-phosphatase related phosphoesterase family.</text>
</comment>
<reference evidence="8 9" key="1">
    <citation type="journal article" date="2017" name="Nat. Ecol. Evol.">
        <title>Scallop genome provides insights into evolution of bilaterian karyotype and development.</title>
        <authorList>
            <person name="Wang S."/>
            <person name="Zhang J."/>
            <person name="Jiao W."/>
            <person name="Li J."/>
            <person name="Xun X."/>
            <person name="Sun Y."/>
            <person name="Guo X."/>
            <person name="Huan P."/>
            <person name="Dong B."/>
            <person name="Zhang L."/>
            <person name="Hu X."/>
            <person name="Sun X."/>
            <person name="Wang J."/>
            <person name="Zhao C."/>
            <person name="Wang Y."/>
            <person name="Wang D."/>
            <person name="Huang X."/>
            <person name="Wang R."/>
            <person name="Lv J."/>
            <person name="Li Y."/>
            <person name="Zhang Z."/>
            <person name="Liu B."/>
            <person name="Lu W."/>
            <person name="Hui Y."/>
            <person name="Liang J."/>
            <person name="Zhou Z."/>
            <person name="Hou R."/>
            <person name="Li X."/>
            <person name="Liu Y."/>
            <person name="Li H."/>
            <person name="Ning X."/>
            <person name="Lin Y."/>
            <person name="Zhao L."/>
            <person name="Xing Q."/>
            <person name="Dou J."/>
            <person name="Li Y."/>
            <person name="Mao J."/>
            <person name="Guo H."/>
            <person name="Dou H."/>
            <person name="Li T."/>
            <person name="Mu C."/>
            <person name="Jiang W."/>
            <person name="Fu Q."/>
            <person name="Fu X."/>
            <person name="Miao Y."/>
            <person name="Liu J."/>
            <person name="Yu Q."/>
            <person name="Li R."/>
            <person name="Liao H."/>
            <person name="Li X."/>
            <person name="Kong Y."/>
            <person name="Jiang Z."/>
            <person name="Chourrout D."/>
            <person name="Li R."/>
            <person name="Bao Z."/>
        </authorList>
    </citation>
    <scope>NUCLEOTIDE SEQUENCE [LARGE SCALE GENOMIC DNA]</scope>
    <source>
        <strain evidence="8 9">PY_sf001</strain>
    </source>
</reference>
<feature type="transmembrane region" description="Helical" evidence="6">
    <location>
        <begin position="121"/>
        <end position="143"/>
    </location>
</feature>
<name>A0A210QPL0_MIZYE</name>
<feature type="transmembrane region" description="Helical" evidence="6">
    <location>
        <begin position="21"/>
        <end position="40"/>
    </location>
</feature>
<feature type="transmembrane region" description="Helical" evidence="6">
    <location>
        <begin position="226"/>
        <end position="247"/>
    </location>
</feature>
<dbReference type="Proteomes" id="UP000242188">
    <property type="component" value="Unassembled WGS sequence"/>
</dbReference>
<evidence type="ECO:0000256" key="6">
    <source>
        <dbReference type="SAM" id="Phobius"/>
    </source>
</evidence>
<keyword evidence="9" id="KW-1185">Reference proteome</keyword>
<dbReference type="InterPro" id="IPR036938">
    <property type="entry name" value="PAP2/HPO_sf"/>
</dbReference>
<dbReference type="Gene3D" id="1.20.144.10">
    <property type="entry name" value="Phosphatidic acid phosphatase type 2/haloperoxidase"/>
    <property type="match status" value="1"/>
</dbReference>
<dbReference type="STRING" id="6573.A0A210QPL0"/>
<accession>A0A210QPL0</accession>
<dbReference type="OrthoDB" id="8907274at2759"/>
<dbReference type="GO" id="GO:0006644">
    <property type="term" value="P:phospholipid metabolic process"/>
    <property type="evidence" value="ECO:0007669"/>
    <property type="project" value="InterPro"/>
</dbReference>
<sequence length="298" mass="33503">MNMSPKYESKCSKRKVLTVTIDVLLVGSVALCAGLVHLLMTPYRRGFYCDDESISYPYHSSTIPSTVLYLVGFGLNFLLIFIVEALWIPKGVAGLILPTSSKTSDNENHDGPGSSPSRMTLYLCAVYNVILPFMFGGALEFLARGIAKYSLGRLRPHFLAVCQPDQSSFNCSTGYIENYKCTGDVDVINQARLSFPSGHASFSVYSMLFLILYIQSRMQWRQAVILRPWIQLILFLMAFYTCISRVFDNKHHWSDILAGAIWGILVSMFVVFKVSSLFPRSRLLCPTSSYHHPTTTKL</sequence>
<dbReference type="PANTHER" id="PTHR10165">
    <property type="entry name" value="LIPID PHOSPHATE PHOSPHATASE"/>
    <property type="match status" value="1"/>
</dbReference>
<feature type="domain" description="Phosphatidic acid phosphatase type 2/haloperoxidase" evidence="7">
    <location>
        <begin position="130"/>
        <end position="271"/>
    </location>
</feature>
<dbReference type="InterPro" id="IPR043216">
    <property type="entry name" value="PAP-like"/>
</dbReference>
<protein>
    <submittedName>
        <fullName evidence="8">Lipid phosphate phosphohydrolase 3</fullName>
    </submittedName>
</protein>
<keyword evidence="4 6" id="KW-1133">Transmembrane helix</keyword>
<gene>
    <name evidence="8" type="ORF">KP79_PYT18215</name>
</gene>
<dbReference type="GO" id="GO:0005886">
    <property type="term" value="C:plasma membrane"/>
    <property type="evidence" value="ECO:0007669"/>
    <property type="project" value="TreeGrafter"/>
</dbReference>
<evidence type="ECO:0000256" key="1">
    <source>
        <dbReference type="ARBA" id="ARBA00004141"/>
    </source>
</evidence>
<dbReference type="GO" id="GO:0008195">
    <property type="term" value="F:phosphatidate phosphatase activity"/>
    <property type="evidence" value="ECO:0007669"/>
    <property type="project" value="TreeGrafter"/>
</dbReference>
<evidence type="ECO:0000256" key="2">
    <source>
        <dbReference type="ARBA" id="ARBA00008816"/>
    </source>
</evidence>
<dbReference type="CDD" id="cd03384">
    <property type="entry name" value="PAP2_wunen"/>
    <property type="match status" value="1"/>
</dbReference>
<dbReference type="AlphaFoldDB" id="A0A210QPL0"/>
<evidence type="ECO:0000313" key="8">
    <source>
        <dbReference type="EMBL" id="OWF50673.1"/>
    </source>
</evidence>
<evidence type="ECO:0000256" key="5">
    <source>
        <dbReference type="ARBA" id="ARBA00023136"/>
    </source>
</evidence>
<proteinExistence type="inferred from homology"/>
<evidence type="ECO:0000259" key="7">
    <source>
        <dbReference type="SMART" id="SM00014"/>
    </source>
</evidence>
<comment type="subcellular location">
    <subcellularLocation>
        <location evidence="1">Membrane</location>
        <topology evidence="1">Multi-pass membrane protein</topology>
    </subcellularLocation>
</comment>
<dbReference type="SMART" id="SM00014">
    <property type="entry name" value="acidPPc"/>
    <property type="match status" value="1"/>
</dbReference>
<keyword evidence="3 6" id="KW-0812">Transmembrane</keyword>
<dbReference type="PANTHER" id="PTHR10165:SF103">
    <property type="entry name" value="PHOSPHOLIPID PHOSPHATASE HOMOLOG 1.2 HOMOLOG"/>
    <property type="match status" value="1"/>
</dbReference>
<feature type="transmembrane region" description="Helical" evidence="6">
    <location>
        <begin position="67"/>
        <end position="88"/>
    </location>
</feature>
<dbReference type="GO" id="GO:0046839">
    <property type="term" value="P:phospholipid dephosphorylation"/>
    <property type="evidence" value="ECO:0007669"/>
    <property type="project" value="TreeGrafter"/>
</dbReference>
<organism evidence="8 9">
    <name type="scientific">Mizuhopecten yessoensis</name>
    <name type="common">Japanese scallop</name>
    <name type="synonym">Patinopecten yessoensis</name>
    <dbReference type="NCBI Taxonomy" id="6573"/>
    <lineage>
        <taxon>Eukaryota</taxon>
        <taxon>Metazoa</taxon>
        <taxon>Spiralia</taxon>
        <taxon>Lophotrochozoa</taxon>
        <taxon>Mollusca</taxon>
        <taxon>Bivalvia</taxon>
        <taxon>Autobranchia</taxon>
        <taxon>Pteriomorphia</taxon>
        <taxon>Pectinida</taxon>
        <taxon>Pectinoidea</taxon>
        <taxon>Pectinidae</taxon>
        <taxon>Mizuhopecten</taxon>
    </lineage>
</organism>
<keyword evidence="5 6" id="KW-0472">Membrane</keyword>
<dbReference type="GO" id="GO:0007165">
    <property type="term" value="P:signal transduction"/>
    <property type="evidence" value="ECO:0007669"/>
    <property type="project" value="TreeGrafter"/>
</dbReference>
<dbReference type="SUPFAM" id="SSF48317">
    <property type="entry name" value="Acid phosphatase/Vanadium-dependent haloperoxidase"/>
    <property type="match status" value="1"/>
</dbReference>
<dbReference type="Pfam" id="PF01569">
    <property type="entry name" value="PAP2"/>
    <property type="match status" value="1"/>
</dbReference>